<reference evidence="2" key="1">
    <citation type="journal article" date="2009" name="Rice">
        <title>De Novo Next Generation Sequencing of Plant Genomes.</title>
        <authorList>
            <person name="Rounsley S."/>
            <person name="Marri P.R."/>
            <person name="Yu Y."/>
            <person name="He R."/>
            <person name="Sisneros N."/>
            <person name="Goicoechea J.L."/>
            <person name="Lee S.J."/>
            <person name="Angelova A."/>
            <person name="Kudrna D."/>
            <person name="Luo M."/>
            <person name="Affourtit J."/>
            <person name="Desany B."/>
            <person name="Knight J."/>
            <person name="Niazi F."/>
            <person name="Egholm M."/>
            <person name="Wing R.A."/>
        </authorList>
    </citation>
    <scope>NUCLEOTIDE SEQUENCE [LARGE SCALE GENOMIC DNA]</scope>
    <source>
        <strain evidence="2">cv. IRGC 105608</strain>
    </source>
</reference>
<dbReference type="PaxDb" id="65489-OBART05G11520.1"/>
<evidence type="ECO:0000313" key="2">
    <source>
        <dbReference type="EnsemblPlants" id="OBART05G11520.1"/>
    </source>
</evidence>
<organism evidence="2">
    <name type="scientific">Oryza barthii</name>
    <dbReference type="NCBI Taxonomy" id="65489"/>
    <lineage>
        <taxon>Eukaryota</taxon>
        <taxon>Viridiplantae</taxon>
        <taxon>Streptophyta</taxon>
        <taxon>Embryophyta</taxon>
        <taxon>Tracheophyta</taxon>
        <taxon>Spermatophyta</taxon>
        <taxon>Magnoliopsida</taxon>
        <taxon>Liliopsida</taxon>
        <taxon>Poales</taxon>
        <taxon>Poaceae</taxon>
        <taxon>BOP clade</taxon>
        <taxon>Oryzoideae</taxon>
        <taxon>Oryzeae</taxon>
        <taxon>Oryzinae</taxon>
        <taxon>Oryza</taxon>
    </lineage>
</organism>
<dbReference type="Gramene" id="OBART05G11520.1">
    <property type="protein sequence ID" value="OBART05G11520.1"/>
    <property type="gene ID" value="OBART05G11520"/>
</dbReference>
<dbReference type="AlphaFoldDB" id="A0A0D3G605"/>
<keyword evidence="3" id="KW-1185">Reference proteome</keyword>
<dbReference type="HOGENOM" id="CLU_2658407_0_0_1"/>
<dbReference type="EnsemblPlants" id="OBART05G11520.1">
    <property type="protein sequence ID" value="OBART05G11520.1"/>
    <property type="gene ID" value="OBART05G11520"/>
</dbReference>
<name>A0A0D3G605_9ORYZ</name>
<reference evidence="2" key="2">
    <citation type="submission" date="2015-03" db="UniProtKB">
        <authorList>
            <consortium name="EnsemblPlants"/>
        </authorList>
    </citation>
    <scope>IDENTIFICATION</scope>
</reference>
<accession>A0A0D3G605</accession>
<feature type="region of interest" description="Disordered" evidence="1">
    <location>
        <begin position="1"/>
        <end position="21"/>
    </location>
</feature>
<dbReference type="Proteomes" id="UP000026960">
    <property type="component" value="Chromosome 5"/>
</dbReference>
<sequence length="76" mass="8638">MHHFGLNICESEEPPLNRRRPAAAPSRFVVATMLSTNVDSEICYLSILKSINPYMMAKIRLKICHKSSHDSTSYTQ</sequence>
<evidence type="ECO:0000256" key="1">
    <source>
        <dbReference type="SAM" id="MobiDB-lite"/>
    </source>
</evidence>
<proteinExistence type="predicted"/>
<protein>
    <submittedName>
        <fullName evidence="2">Uncharacterized protein</fullName>
    </submittedName>
</protein>
<evidence type="ECO:0000313" key="3">
    <source>
        <dbReference type="Proteomes" id="UP000026960"/>
    </source>
</evidence>